<gene>
    <name evidence="6" type="ORF">Ga0061063_2092</name>
</gene>
<evidence type="ECO:0000256" key="1">
    <source>
        <dbReference type="ARBA" id="ARBA00007734"/>
    </source>
</evidence>
<name>A0A0K6H0E1_9NEIS</name>
<evidence type="ECO:0000313" key="7">
    <source>
        <dbReference type="Proteomes" id="UP000243535"/>
    </source>
</evidence>
<dbReference type="STRING" id="375574.GCA_001418035_01882"/>
<dbReference type="AlphaFoldDB" id="A0A0K6H0E1"/>
<dbReference type="Pfam" id="PF01464">
    <property type="entry name" value="SLT"/>
    <property type="match status" value="1"/>
</dbReference>
<reference evidence="7" key="1">
    <citation type="submission" date="2015-08" db="EMBL/GenBank/DDBJ databases">
        <authorList>
            <person name="Varghese N."/>
        </authorList>
    </citation>
    <scope>NUCLEOTIDE SEQUENCE [LARGE SCALE GENOMIC DNA]</scope>
    <source>
        <strain evidence="7">DSM 17901</strain>
    </source>
</reference>
<dbReference type="Gene3D" id="1.10.530.10">
    <property type="match status" value="1"/>
</dbReference>
<proteinExistence type="inferred from homology"/>
<keyword evidence="7" id="KW-1185">Reference proteome</keyword>
<sequence length="626" mass="69604">MSRLHRLAAGVAVLALALPAAAAPADDLIAARDAFKRNDMNTLARLAETFPSDHVLAPYPAFWLAWKAVETDDDATVERFLSRQGENLLTERLRNEWVKRLGQRQDWARTARELARLPEDGRDEESRCYATLVDLQQGRPANLPTAFEESRPLPEGCNRLIEAAAQRQMVGPAWLWKRVRLLLAGNYQSQARQLAASTGLLADTAPLVQPALADLGTVAGQEARVFEIVRKARGDLPGASTLLQTLEPQLTREQAGFAWGQLATQAARKLQPAQALVWYERADPAQLTDDDWSWRARSALRLENWTGLDVIVRAMPSRLAETPAWLYWRGRALKALGRTTEGQVLLARASRGHHYYALLAQESLGTSLSEPPAGGSPSEAQVRQVSSEPAIRRALELHEIAGRYSRPELRTDAQREWRWAMRNRTDTMLLAAAEAARRAGFYDMAIYSAERTREEHDFSLRYLTPYRDITRRYAGELGIDEAWVYGLIRQESRFVNVARSGVGASGLMQLMPATAKWVAGKIGLGRYVVNDVDTNIQLGTWYLRHVLDTLSGSPVLATAAYNAGPGRARGWQDSRPLEGPIYAETIPFDETRDYVQKVMANAAYYAGGLNRSPLALSGRMGVVPAR</sequence>
<dbReference type="PANTHER" id="PTHR37423">
    <property type="entry name" value="SOLUBLE LYTIC MUREIN TRANSGLYCOSYLASE-RELATED"/>
    <property type="match status" value="1"/>
</dbReference>
<dbReference type="PANTHER" id="PTHR37423:SF5">
    <property type="entry name" value="SOLUBLE LYTIC MUREIN TRANSGLYCOSYLASE"/>
    <property type="match status" value="1"/>
</dbReference>
<evidence type="ECO:0000256" key="3">
    <source>
        <dbReference type="SAM" id="SignalP"/>
    </source>
</evidence>
<accession>A0A0K6H0E1</accession>
<dbReference type="Proteomes" id="UP000243535">
    <property type="component" value="Unassembled WGS sequence"/>
</dbReference>
<dbReference type="CDD" id="cd13401">
    <property type="entry name" value="Slt70-like"/>
    <property type="match status" value="1"/>
</dbReference>
<organism evidence="6 7">
    <name type="scientific">Gulbenkiania indica</name>
    <dbReference type="NCBI Taxonomy" id="375574"/>
    <lineage>
        <taxon>Bacteria</taxon>
        <taxon>Pseudomonadati</taxon>
        <taxon>Pseudomonadota</taxon>
        <taxon>Betaproteobacteria</taxon>
        <taxon>Neisseriales</taxon>
        <taxon>Chromobacteriaceae</taxon>
        <taxon>Gulbenkiania</taxon>
    </lineage>
</organism>
<evidence type="ECO:0000313" key="6">
    <source>
        <dbReference type="EMBL" id="CUA84462.1"/>
    </source>
</evidence>
<dbReference type="GO" id="GO:0042597">
    <property type="term" value="C:periplasmic space"/>
    <property type="evidence" value="ECO:0007669"/>
    <property type="project" value="InterPro"/>
</dbReference>
<feature type="chain" id="PRO_5005503959" evidence="3">
    <location>
        <begin position="23"/>
        <end position="626"/>
    </location>
</feature>
<dbReference type="InterPro" id="IPR023346">
    <property type="entry name" value="Lysozyme-like_dom_sf"/>
</dbReference>
<feature type="domain" description="Transglycosylase SLT" evidence="4">
    <location>
        <begin position="473"/>
        <end position="574"/>
    </location>
</feature>
<dbReference type="InterPro" id="IPR037061">
    <property type="entry name" value="Lytic_TGlycoase_superhlx_L_sf"/>
</dbReference>
<dbReference type="Gene3D" id="1.10.1240.20">
    <property type="entry name" value="Lytic transglycosylase, superhelical linker domain"/>
    <property type="match status" value="1"/>
</dbReference>
<protein>
    <submittedName>
        <fullName evidence="6">Soluble lytic murein transglycosylase and related regulatory proteins (Some contain LysM/invasin domains)</fullName>
    </submittedName>
</protein>
<dbReference type="OrthoDB" id="92254at2"/>
<evidence type="ECO:0000256" key="2">
    <source>
        <dbReference type="ARBA" id="ARBA00022729"/>
    </source>
</evidence>
<evidence type="ECO:0000259" key="5">
    <source>
        <dbReference type="Pfam" id="PF14718"/>
    </source>
</evidence>
<comment type="similarity">
    <text evidence="1">Belongs to the transglycosylase Slt family.</text>
</comment>
<dbReference type="SUPFAM" id="SSF48435">
    <property type="entry name" value="Bacterial muramidases"/>
    <property type="match status" value="1"/>
</dbReference>
<dbReference type="InterPro" id="IPR008939">
    <property type="entry name" value="Lytic_TGlycosylase_superhlx_U"/>
</dbReference>
<dbReference type="Pfam" id="PF14718">
    <property type="entry name" value="SLT_L"/>
    <property type="match status" value="1"/>
</dbReference>
<evidence type="ECO:0000259" key="4">
    <source>
        <dbReference type="Pfam" id="PF01464"/>
    </source>
</evidence>
<keyword evidence="2 3" id="KW-0732">Signal</keyword>
<dbReference type="EMBL" id="CYHA01000004">
    <property type="protein sequence ID" value="CUA84462.1"/>
    <property type="molecule type" value="Genomic_DNA"/>
</dbReference>
<dbReference type="RefSeq" id="WP_054286511.1">
    <property type="nucleotide sequence ID" value="NZ_CYHA01000004.1"/>
</dbReference>
<dbReference type="Gene3D" id="1.25.20.10">
    <property type="entry name" value="Bacterial muramidases"/>
    <property type="match status" value="1"/>
</dbReference>
<dbReference type="GO" id="GO:0004553">
    <property type="term" value="F:hydrolase activity, hydrolyzing O-glycosyl compounds"/>
    <property type="evidence" value="ECO:0007669"/>
    <property type="project" value="InterPro"/>
</dbReference>
<dbReference type="InterPro" id="IPR012289">
    <property type="entry name" value="Lytic_TGlycosylase_superhlx_L"/>
</dbReference>
<dbReference type="SUPFAM" id="SSF53955">
    <property type="entry name" value="Lysozyme-like"/>
    <property type="match status" value="1"/>
</dbReference>
<dbReference type="InterPro" id="IPR008258">
    <property type="entry name" value="Transglycosylase_SLT_dom_1"/>
</dbReference>
<feature type="domain" description="Lytic transglycosylase superhelical linker" evidence="5">
    <location>
        <begin position="385"/>
        <end position="447"/>
    </location>
</feature>
<feature type="signal peptide" evidence="3">
    <location>
        <begin position="1"/>
        <end position="22"/>
    </location>
</feature>